<dbReference type="PROSITE" id="PS50064">
    <property type="entry name" value="ZF_PARP_2"/>
    <property type="match status" value="2"/>
</dbReference>
<evidence type="ECO:0000256" key="6">
    <source>
        <dbReference type="SAM" id="MobiDB-lite"/>
    </source>
</evidence>
<dbReference type="GO" id="GO:0046404">
    <property type="term" value="F:ATP-dependent polydeoxyribonucleotide 5'-hydroxyl-kinase activity"/>
    <property type="evidence" value="ECO:0007669"/>
    <property type="project" value="TreeGrafter"/>
</dbReference>
<dbReference type="SUPFAM" id="SSF57716">
    <property type="entry name" value="Glucocorticoid receptor-like (DNA-binding domain)"/>
    <property type="match status" value="2"/>
</dbReference>
<dbReference type="GO" id="GO:0005634">
    <property type="term" value="C:nucleus"/>
    <property type="evidence" value="ECO:0007669"/>
    <property type="project" value="UniProtKB-SubCell"/>
</dbReference>
<comment type="caution">
    <text evidence="8">The sequence shown here is derived from an EMBL/GenBank/DDBJ whole genome shotgun (WGS) entry which is preliminary data.</text>
</comment>
<feature type="domain" description="PARP-type" evidence="7">
    <location>
        <begin position="113"/>
        <end position="200"/>
    </location>
</feature>
<evidence type="ECO:0000313" key="9">
    <source>
        <dbReference type="Proteomes" id="UP001186944"/>
    </source>
</evidence>
<dbReference type="SMART" id="SM01336">
    <property type="entry name" value="zf-PARP"/>
    <property type="match status" value="2"/>
</dbReference>
<dbReference type="Gene3D" id="3.30.1740.10">
    <property type="entry name" value="Zinc finger, PARP-type"/>
    <property type="match status" value="2"/>
</dbReference>
<dbReference type="AlphaFoldDB" id="A0AA88YKF3"/>
<comment type="subcellular location">
    <subcellularLocation>
        <location evidence="1">Nucleus</location>
    </subcellularLocation>
</comment>
<keyword evidence="2" id="KW-0479">Metal-binding</keyword>
<reference evidence="8" key="1">
    <citation type="submission" date="2019-08" db="EMBL/GenBank/DDBJ databases">
        <title>The improved chromosome-level genome for the pearl oyster Pinctada fucata martensii using PacBio sequencing and Hi-C.</title>
        <authorList>
            <person name="Zheng Z."/>
        </authorList>
    </citation>
    <scope>NUCLEOTIDE SEQUENCE</scope>
    <source>
        <strain evidence="8">ZZ-2019</strain>
        <tissue evidence="8">Adductor muscle</tissue>
    </source>
</reference>
<evidence type="ECO:0000256" key="4">
    <source>
        <dbReference type="ARBA" id="ARBA00022833"/>
    </source>
</evidence>
<evidence type="ECO:0000256" key="5">
    <source>
        <dbReference type="ARBA" id="ARBA00023242"/>
    </source>
</evidence>
<sequence length="224" mass="24170">MSTKPIATEYAKSAKAGCKGCKGNIAKGALRVGFVGKANFGATAWYHYDCVWKENDSLAAIDSSKRVEELVDGLSALDKSDQEKLEKDLPKYSKAAVVEKKTGKESAKPSKPLAAEYAKSAKSTCKYCGKTIDKGVLRVGFTGKANFGATAWYHEPCIWKRIEDFKGIKLTDSVADSVEGFGELREEAREILKKKLPEVCGGKASKRKSDSGDSQATVAKKGKA</sequence>
<protein>
    <recommendedName>
        <fullName evidence="7">PARP-type domain-containing protein</fullName>
    </recommendedName>
</protein>
<proteinExistence type="predicted"/>
<dbReference type="PANTHER" id="PTHR12083:SF9">
    <property type="entry name" value="BIFUNCTIONAL POLYNUCLEOTIDE PHOSPHATASE_KINASE"/>
    <property type="match status" value="1"/>
</dbReference>
<evidence type="ECO:0000313" key="8">
    <source>
        <dbReference type="EMBL" id="KAK3107004.1"/>
    </source>
</evidence>
<dbReference type="InterPro" id="IPR001510">
    <property type="entry name" value="Znf_PARP"/>
</dbReference>
<accession>A0AA88YKF3</accession>
<dbReference type="Pfam" id="PF00645">
    <property type="entry name" value="zf-PARP"/>
    <property type="match status" value="2"/>
</dbReference>
<dbReference type="GO" id="GO:0003690">
    <property type="term" value="F:double-stranded DNA binding"/>
    <property type="evidence" value="ECO:0007669"/>
    <property type="project" value="TreeGrafter"/>
</dbReference>
<dbReference type="GO" id="GO:0046403">
    <property type="term" value="F:polynucleotide 3'-phosphatase activity"/>
    <property type="evidence" value="ECO:0007669"/>
    <property type="project" value="TreeGrafter"/>
</dbReference>
<evidence type="ECO:0000256" key="2">
    <source>
        <dbReference type="ARBA" id="ARBA00022723"/>
    </source>
</evidence>
<dbReference type="Proteomes" id="UP001186944">
    <property type="component" value="Unassembled WGS sequence"/>
</dbReference>
<dbReference type="GO" id="GO:0006281">
    <property type="term" value="P:DNA repair"/>
    <property type="evidence" value="ECO:0007669"/>
    <property type="project" value="TreeGrafter"/>
</dbReference>
<gene>
    <name evidence="8" type="ORF">FSP39_004771</name>
</gene>
<dbReference type="InterPro" id="IPR036957">
    <property type="entry name" value="Znf_PARP_sf"/>
</dbReference>
<evidence type="ECO:0000259" key="7">
    <source>
        <dbReference type="PROSITE" id="PS50064"/>
    </source>
</evidence>
<keyword evidence="5" id="KW-0539">Nucleus</keyword>
<dbReference type="EMBL" id="VSWD01000002">
    <property type="protein sequence ID" value="KAK3107004.1"/>
    <property type="molecule type" value="Genomic_DNA"/>
</dbReference>
<feature type="region of interest" description="Disordered" evidence="6">
    <location>
        <begin position="201"/>
        <end position="224"/>
    </location>
</feature>
<organism evidence="8 9">
    <name type="scientific">Pinctada imbricata</name>
    <name type="common">Atlantic pearl-oyster</name>
    <name type="synonym">Pinctada martensii</name>
    <dbReference type="NCBI Taxonomy" id="66713"/>
    <lineage>
        <taxon>Eukaryota</taxon>
        <taxon>Metazoa</taxon>
        <taxon>Spiralia</taxon>
        <taxon>Lophotrochozoa</taxon>
        <taxon>Mollusca</taxon>
        <taxon>Bivalvia</taxon>
        <taxon>Autobranchia</taxon>
        <taxon>Pteriomorphia</taxon>
        <taxon>Pterioida</taxon>
        <taxon>Pterioidea</taxon>
        <taxon>Pteriidae</taxon>
        <taxon>Pinctada</taxon>
    </lineage>
</organism>
<feature type="domain" description="PARP-type" evidence="7">
    <location>
        <begin position="6"/>
        <end position="93"/>
    </location>
</feature>
<evidence type="ECO:0000256" key="3">
    <source>
        <dbReference type="ARBA" id="ARBA00022771"/>
    </source>
</evidence>
<keyword evidence="3" id="KW-0863">Zinc-finger</keyword>
<dbReference type="GO" id="GO:0008270">
    <property type="term" value="F:zinc ion binding"/>
    <property type="evidence" value="ECO:0007669"/>
    <property type="project" value="UniProtKB-KW"/>
</dbReference>
<name>A0AA88YKF3_PINIB</name>
<keyword evidence="4" id="KW-0862">Zinc</keyword>
<evidence type="ECO:0000256" key="1">
    <source>
        <dbReference type="ARBA" id="ARBA00004123"/>
    </source>
</evidence>
<keyword evidence="9" id="KW-1185">Reference proteome</keyword>
<dbReference type="PANTHER" id="PTHR12083">
    <property type="entry name" value="BIFUNCTIONAL POLYNUCLEOTIDE PHOSPHATASE/KINASE"/>
    <property type="match status" value="1"/>
</dbReference>